<dbReference type="RefSeq" id="WP_216128242.1">
    <property type="nucleotide sequence ID" value="NZ_CP064782.1"/>
</dbReference>
<gene>
    <name evidence="1" type="ORF">Azoinq_14200</name>
</gene>
<protein>
    <submittedName>
        <fullName evidence="1">Uncharacterized protein</fullName>
    </submittedName>
</protein>
<dbReference type="EMBL" id="CP064782">
    <property type="protein sequence ID" value="QWT48953.1"/>
    <property type="molecule type" value="Genomic_DNA"/>
</dbReference>
<accession>A0A975SME5</accession>
<dbReference type="AlphaFoldDB" id="A0A975SME5"/>
<dbReference type="Proteomes" id="UP000683428">
    <property type="component" value="Chromosome"/>
</dbReference>
<sequence length="255" mass="27776">MPENTQPLTDTYLSLMPAERQREAATVIQDAFTRALRATVEHPAQERRGVVEELLERLVAWQGSGTGEGVLLRQAVTLLGLDQWGQAYTPLVGAGALTGLSELVGALRDRLENEAACQVFFQNLAEEDEKGFTFKVQLQSALHVALWHAAIAESEAQAAQEISTHLGGLMLGLFNAMPRLGWVVVAKSMADIQTTCLEHGLAQEGLAQSVTQQLFASLAQQMPEGLRQQTLAGADEMVREWSLRHREAPASSALH</sequence>
<evidence type="ECO:0000313" key="2">
    <source>
        <dbReference type="Proteomes" id="UP000683428"/>
    </source>
</evidence>
<dbReference type="KEGG" id="aiq:Azoinq_14200"/>
<keyword evidence="2" id="KW-1185">Reference proteome</keyword>
<evidence type="ECO:0000313" key="1">
    <source>
        <dbReference type="EMBL" id="QWT48953.1"/>
    </source>
</evidence>
<name>A0A975SME5_9RHOO</name>
<proteinExistence type="predicted"/>
<organism evidence="1 2">
    <name type="scientific">Azospira inquinata</name>
    <dbReference type="NCBI Taxonomy" id="2785627"/>
    <lineage>
        <taxon>Bacteria</taxon>
        <taxon>Pseudomonadati</taxon>
        <taxon>Pseudomonadota</taxon>
        <taxon>Betaproteobacteria</taxon>
        <taxon>Rhodocyclales</taxon>
        <taxon>Rhodocyclaceae</taxon>
        <taxon>Azospira</taxon>
    </lineage>
</organism>
<reference evidence="1" key="1">
    <citation type="submission" date="2020-11" db="EMBL/GenBank/DDBJ databases">
        <title>Azospira inquinata sp. nov.</title>
        <authorList>
            <person name="Moe W.M."/>
            <person name="Mikes M.C."/>
        </authorList>
    </citation>
    <scope>NUCLEOTIDE SEQUENCE</scope>
    <source>
        <strain evidence="1">Azo-3</strain>
    </source>
</reference>